<organism evidence="1">
    <name type="scientific">Phenylobacterium glaciei</name>
    <dbReference type="NCBI Taxonomy" id="2803784"/>
    <lineage>
        <taxon>Bacteria</taxon>
        <taxon>Pseudomonadati</taxon>
        <taxon>Pseudomonadota</taxon>
        <taxon>Alphaproteobacteria</taxon>
        <taxon>Caulobacterales</taxon>
        <taxon>Caulobacteraceae</taxon>
        <taxon>Phenylobacterium</taxon>
    </lineage>
</organism>
<evidence type="ECO:0000313" key="1">
    <source>
        <dbReference type="EMBL" id="QQZ50289.1"/>
    </source>
</evidence>
<reference evidence="1" key="1">
    <citation type="submission" date="2021-01" db="EMBL/GenBank/DDBJ databases">
        <title>Genome sequence of Phenylobacterium sp. 20VBR1 isolated from a valley glaceir, Ny-Alesund, Svalbard.</title>
        <authorList>
            <person name="Thomas F.A."/>
            <person name="Krishnan K.P."/>
            <person name="Sinha R.K."/>
        </authorList>
    </citation>
    <scope>NUCLEOTIDE SEQUENCE</scope>
    <source>
        <strain evidence="1">20VBR1</strain>
    </source>
</reference>
<sequence length="70" mass="7510">MVRLVAHMVALGRTDAEIIGLAAGLTLNGHSVDDTAREMAKAMRGARAKWAILSPISRTLARVTRRPLSS</sequence>
<dbReference type="EMBL" id="CP068570">
    <property type="protein sequence ID" value="QQZ50289.1"/>
    <property type="molecule type" value="Genomic_DNA"/>
</dbReference>
<proteinExistence type="predicted"/>
<dbReference type="AlphaFoldDB" id="A0A974P3F0"/>
<name>A0A974P3F0_9CAUL</name>
<accession>A0A974P3F0</accession>
<protein>
    <submittedName>
        <fullName evidence="1">Uncharacterized protein</fullName>
    </submittedName>
</protein>
<gene>
    <name evidence="1" type="ORF">JKL49_00740</name>
</gene>